<dbReference type="Proteomes" id="UP000030694">
    <property type="component" value="Unassembled WGS sequence"/>
</dbReference>
<sequence>MNKGLIETGVKVSFGVLGVLYFFYLKRFVIQEWDIYKVKKKERDITMNKIKIHEDNENVKYILDEERNKKKYIRTFDYKEAR</sequence>
<dbReference type="OrthoDB" id="391581at2759"/>
<name>A0A024X5X7_PLAFC</name>
<evidence type="ECO:0000313" key="3">
    <source>
        <dbReference type="Proteomes" id="UP000030694"/>
    </source>
</evidence>
<dbReference type="EMBL" id="KI927522">
    <property type="protein sequence ID" value="ETW60927.1"/>
    <property type="molecule type" value="Genomic_DNA"/>
</dbReference>
<keyword evidence="1" id="KW-1133">Transmembrane helix</keyword>
<reference evidence="2 3" key="1">
    <citation type="submission" date="2013-02" db="EMBL/GenBank/DDBJ databases">
        <title>The Genome Annotation of Plasmodium falciparum CAMP/Malaysia.</title>
        <authorList>
            <consortium name="The Broad Institute Genome Sequencing Platform"/>
            <consortium name="The Broad Institute Genome Sequencing Center for Infectious Disease"/>
            <person name="Neafsey D."/>
            <person name="Hoffman S."/>
            <person name="Volkman S."/>
            <person name="Rosenthal P."/>
            <person name="Walker B."/>
            <person name="Young S.K."/>
            <person name="Zeng Q."/>
            <person name="Gargeya S."/>
            <person name="Fitzgerald M."/>
            <person name="Haas B."/>
            <person name="Abouelleil A."/>
            <person name="Allen A.W."/>
            <person name="Alvarado L."/>
            <person name="Arachchi H.M."/>
            <person name="Berlin A.M."/>
            <person name="Chapman S.B."/>
            <person name="Gainer-Dewar J."/>
            <person name="Goldberg J."/>
            <person name="Griggs A."/>
            <person name="Gujja S."/>
            <person name="Hansen M."/>
            <person name="Howarth C."/>
            <person name="Imamovic A."/>
            <person name="Ireland A."/>
            <person name="Larimer J."/>
            <person name="McCowan C."/>
            <person name="Murphy C."/>
            <person name="Pearson M."/>
            <person name="Poon T.W."/>
            <person name="Priest M."/>
            <person name="Roberts A."/>
            <person name="Saif S."/>
            <person name="Shea T."/>
            <person name="Sisk P."/>
            <person name="Sykes S."/>
            <person name="Wortman J."/>
            <person name="Nusbaum C."/>
            <person name="Birren B."/>
        </authorList>
    </citation>
    <scope>NUCLEOTIDE SEQUENCE [LARGE SCALE GENOMIC DNA]</scope>
    <source>
        <strain evidence="2 3">CAMP/Malaysia</strain>
    </source>
</reference>
<reference evidence="2 3" key="2">
    <citation type="submission" date="2013-02" db="EMBL/GenBank/DDBJ databases">
        <title>The Genome Sequence of Plasmodium falciparum CAMP/Malaysia.</title>
        <authorList>
            <consortium name="The Broad Institute Genome Sequencing Platform"/>
            <consortium name="The Broad Institute Genome Sequencing Center for Infectious Disease"/>
            <person name="Neafsey D."/>
            <person name="Cheeseman I."/>
            <person name="Volkman S."/>
            <person name="Adams J."/>
            <person name="Walker B."/>
            <person name="Young S.K."/>
            <person name="Zeng Q."/>
            <person name="Gargeya S."/>
            <person name="Fitzgerald M."/>
            <person name="Haas B."/>
            <person name="Abouelleil A."/>
            <person name="Alvarado L."/>
            <person name="Arachchi H.M."/>
            <person name="Berlin A.M."/>
            <person name="Chapman S.B."/>
            <person name="Dewar J."/>
            <person name="Goldberg J."/>
            <person name="Griggs A."/>
            <person name="Gujja S."/>
            <person name="Hansen M."/>
            <person name="Howarth C."/>
            <person name="Imamovic A."/>
            <person name="Larimer J."/>
            <person name="McCowan C."/>
            <person name="Murphy C."/>
            <person name="Neiman D."/>
            <person name="Pearson M."/>
            <person name="Priest M."/>
            <person name="Roberts A."/>
            <person name="Saif S."/>
            <person name="Shea T."/>
            <person name="Sisk P."/>
            <person name="Sykes S."/>
            <person name="Wortman J."/>
            <person name="Nusbaum C."/>
            <person name="Birren B."/>
        </authorList>
    </citation>
    <scope>NUCLEOTIDE SEQUENCE [LARGE SCALE GENOMIC DNA]</scope>
    <source>
        <strain evidence="2 3">CAMP/Malaysia</strain>
    </source>
</reference>
<gene>
    <name evidence="2" type="ORF">PFMC_03158</name>
</gene>
<accession>A0A024X5X7</accession>
<keyword evidence="1" id="KW-0812">Transmembrane</keyword>
<organism evidence="2 3">
    <name type="scientific">Plasmodium falciparum (isolate Camp / Malaysia)</name>
    <dbReference type="NCBI Taxonomy" id="5835"/>
    <lineage>
        <taxon>Eukaryota</taxon>
        <taxon>Sar</taxon>
        <taxon>Alveolata</taxon>
        <taxon>Apicomplexa</taxon>
        <taxon>Aconoidasida</taxon>
        <taxon>Haemosporida</taxon>
        <taxon>Plasmodiidae</taxon>
        <taxon>Plasmodium</taxon>
        <taxon>Plasmodium (Laverania)</taxon>
    </lineage>
</organism>
<proteinExistence type="predicted"/>
<evidence type="ECO:0000256" key="1">
    <source>
        <dbReference type="SAM" id="Phobius"/>
    </source>
</evidence>
<feature type="transmembrane region" description="Helical" evidence="1">
    <location>
        <begin position="12"/>
        <end position="30"/>
    </location>
</feature>
<dbReference type="AlphaFoldDB" id="A0A024X5X7"/>
<protein>
    <submittedName>
        <fullName evidence="2">Uncharacterized protein</fullName>
    </submittedName>
</protein>
<evidence type="ECO:0000313" key="2">
    <source>
        <dbReference type="EMBL" id="ETW60927.1"/>
    </source>
</evidence>
<dbReference type="OMA" id="EWGIYQM"/>
<keyword evidence="1" id="KW-0472">Membrane</keyword>